<reference evidence="2 3" key="1">
    <citation type="submission" date="2016-04" db="EMBL/GenBank/DDBJ databases">
        <title>Draft genome sequence of freshwater magnetotactic bacteria Magnetospirillum marisnigri SP-1 and Magnetospirillum moscoviense BB-1.</title>
        <authorList>
            <person name="Koziaeva V."/>
            <person name="Dziuba M.V."/>
            <person name="Ivanov T.M."/>
            <person name="Kuznetsov B."/>
            <person name="Grouzdev D.S."/>
        </authorList>
    </citation>
    <scope>NUCLEOTIDE SEQUENCE [LARGE SCALE GENOMIC DNA]</scope>
    <source>
        <strain evidence="2 3">SP-1</strain>
    </source>
</reference>
<feature type="compositionally biased region" description="Low complexity" evidence="1">
    <location>
        <begin position="429"/>
        <end position="446"/>
    </location>
</feature>
<comment type="caution">
    <text evidence="2">The sequence shown here is derived from an EMBL/GenBank/DDBJ whole genome shotgun (WGS) entry which is preliminary data.</text>
</comment>
<dbReference type="SUPFAM" id="SSF48295">
    <property type="entry name" value="TrpR-like"/>
    <property type="match status" value="1"/>
</dbReference>
<gene>
    <name evidence="2" type="ORF">A6A04_16855</name>
</gene>
<dbReference type="GO" id="GO:0043565">
    <property type="term" value="F:sequence-specific DNA binding"/>
    <property type="evidence" value="ECO:0007669"/>
    <property type="project" value="InterPro"/>
</dbReference>
<feature type="compositionally biased region" description="Low complexity" evidence="1">
    <location>
        <begin position="393"/>
        <end position="412"/>
    </location>
</feature>
<evidence type="ECO:0000313" key="2">
    <source>
        <dbReference type="EMBL" id="OAN51096.1"/>
    </source>
</evidence>
<feature type="compositionally biased region" description="Basic residues" evidence="1">
    <location>
        <begin position="732"/>
        <end position="741"/>
    </location>
</feature>
<dbReference type="EMBL" id="LWQT01000048">
    <property type="protein sequence ID" value="OAN51096.1"/>
    <property type="molecule type" value="Genomic_DNA"/>
</dbReference>
<evidence type="ECO:0000313" key="3">
    <source>
        <dbReference type="Proteomes" id="UP000078428"/>
    </source>
</evidence>
<evidence type="ECO:0000256" key="1">
    <source>
        <dbReference type="SAM" id="MobiDB-lite"/>
    </source>
</evidence>
<keyword evidence="3" id="KW-1185">Reference proteome</keyword>
<dbReference type="STRING" id="1285242.A6A04_16855"/>
<dbReference type="InterPro" id="IPR010921">
    <property type="entry name" value="Trp_repressor/repl_initiator"/>
</dbReference>
<feature type="compositionally biased region" description="Pro residues" evidence="1">
    <location>
        <begin position="413"/>
        <end position="428"/>
    </location>
</feature>
<proteinExistence type="predicted"/>
<organism evidence="2 3">
    <name type="scientific">Paramagnetospirillum marisnigri</name>
    <dbReference type="NCBI Taxonomy" id="1285242"/>
    <lineage>
        <taxon>Bacteria</taxon>
        <taxon>Pseudomonadati</taxon>
        <taxon>Pseudomonadota</taxon>
        <taxon>Alphaproteobacteria</taxon>
        <taxon>Rhodospirillales</taxon>
        <taxon>Magnetospirillaceae</taxon>
        <taxon>Paramagnetospirillum</taxon>
    </lineage>
</organism>
<sequence length="741" mass="78084">MIQPLGLGGLLWVPVLLVVISLVAVASGILRLMGRALSALVEALVAGWRSLAAAASKIADMGRRLVAPIFAFTPATTVRDRPSDGRFNAVEDKVVRHIEPATPDDLALIRRALAEVPDKGDNALPQDLALLARLLADSPPGNDFAAADMVRDCFDEFGSSGVRSRALLAVAQKLARHFATPARLPLATTRAWRMLDPVVFGDEMAAQLSVIGRFVFDWQKTQQTFLCLEYGEIELIETLFEAMHPGRHAKEMADVLEFKVLSNRRQGLLRRVPHRVRKLAQDPARRADARDYVEASQAFLNKIATARQYQPIIDAAAASLEEINKLAEKMFPPAAQALPPPGAGGGEGQALARINPIKMPASELAERAIREAQANGGTPQSVPSGSPAPIPATVPTAAQPARDADVIPRTIPATPPSAAPIPTLPPQSLPAQALPAQAPLRATAPTSAPPRRAPGLGPRYSADARPLRLKPPLAVVARHEEPPPSLSARPTAILPGGRPQLPAFLSAPLPVLANALLTASPGTPEPVKPKVATPLTGRIALPSVGGKPVAVSNAAPVAQRPAQPTAPTAAPARVATGTIALPPAMAKAPAPAQATVAATATDAPKATVTDLTVVPKSKRPPITQAIKRQSVLKVLRGESSAAIAAALGIREGKLDEWVDAFISAGAGALSPAKPKREHRRKPAEEPLSAEVLRAKLAEVLATAQMIERAMESQLSPRRPMLLPPPDSDGGHHLPKRPRRKG</sequence>
<dbReference type="Proteomes" id="UP000078428">
    <property type="component" value="Unassembled WGS sequence"/>
</dbReference>
<accession>A0A178MQ39</accession>
<feature type="region of interest" description="Disordered" evidence="1">
    <location>
        <begin position="374"/>
        <end position="464"/>
    </location>
</feature>
<protein>
    <recommendedName>
        <fullName evidence="4">Helix-turn-helix domain-containing protein</fullName>
    </recommendedName>
</protein>
<feature type="compositionally biased region" description="Polar residues" evidence="1">
    <location>
        <begin position="375"/>
        <end position="384"/>
    </location>
</feature>
<evidence type="ECO:0008006" key="4">
    <source>
        <dbReference type="Google" id="ProtNLM"/>
    </source>
</evidence>
<feature type="region of interest" description="Disordered" evidence="1">
    <location>
        <begin position="709"/>
        <end position="741"/>
    </location>
</feature>
<name>A0A178MQ39_9PROT</name>
<dbReference type="AlphaFoldDB" id="A0A178MQ39"/>